<feature type="compositionally biased region" description="Polar residues" evidence="1">
    <location>
        <begin position="581"/>
        <end position="593"/>
    </location>
</feature>
<dbReference type="EMBL" id="CAAALY010016864">
    <property type="protein sequence ID" value="VEL13143.1"/>
    <property type="molecule type" value="Genomic_DNA"/>
</dbReference>
<feature type="region of interest" description="Disordered" evidence="1">
    <location>
        <begin position="279"/>
        <end position="303"/>
    </location>
</feature>
<feature type="compositionally biased region" description="Low complexity" evidence="1">
    <location>
        <begin position="360"/>
        <end position="389"/>
    </location>
</feature>
<organism evidence="2 3">
    <name type="scientific">Protopolystoma xenopodis</name>
    <dbReference type="NCBI Taxonomy" id="117903"/>
    <lineage>
        <taxon>Eukaryota</taxon>
        <taxon>Metazoa</taxon>
        <taxon>Spiralia</taxon>
        <taxon>Lophotrochozoa</taxon>
        <taxon>Platyhelminthes</taxon>
        <taxon>Monogenea</taxon>
        <taxon>Polyopisthocotylea</taxon>
        <taxon>Polystomatidea</taxon>
        <taxon>Polystomatidae</taxon>
        <taxon>Protopolystoma</taxon>
    </lineage>
</organism>
<evidence type="ECO:0000313" key="2">
    <source>
        <dbReference type="EMBL" id="VEL13143.1"/>
    </source>
</evidence>
<proteinExistence type="predicted"/>
<feature type="region of interest" description="Disordered" evidence="1">
    <location>
        <begin position="169"/>
        <end position="211"/>
    </location>
</feature>
<dbReference type="AlphaFoldDB" id="A0A3S5ACW0"/>
<feature type="region of interest" description="Disordered" evidence="1">
    <location>
        <begin position="1"/>
        <end position="21"/>
    </location>
</feature>
<feature type="compositionally biased region" description="Basic and acidic residues" evidence="1">
    <location>
        <begin position="8"/>
        <end position="21"/>
    </location>
</feature>
<evidence type="ECO:0000256" key="1">
    <source>
        <dbReference type="SAM" id="MobiDB-lite"/>
    </source>
</evidence>
<protein>
    <submittedName>
        <fullName evidence="2">Uncharacterized protein</fullName>
    </submittedName>
</protein>
<feature type="compositionally biased region" description="Polar residues" evidence="1">
    <location>
        <begin position="201"/>
        <end position="210"/>
    </location>
</feature>
<feature type="compositionally biased region" description="Polar residues" evidence="1">
    <location>
        <begin position="175"/>
        <end position="189"/>
    </location>
</feature>
<reference evidence="2" key="1">
    <citation type="submission" date="2018-11" db="EMBL/GenBank/DDBJ databases">
        <authorList>
            <consortium name="Pathogen Informatics"/>
        </authorList>
    </citation>
    <scope>NUCLEOTIDE SEQUENCE</scope>
</reference>
<keyword evidence="3" id="KW-1185">Reference proteome</keyword>
<accession>A0A3S5ACW0</accession>
<dbReference type="Proteomes" id="UP000784294">
    <property type="component" value="Unassembled WGS sequence"/>
</dbReference>
<name>A0A3S5ACW0_9PLAT</name>
<feature type="region of interest" description="Disordered" evidence="1">
    <location>
        <begin position="581"/>
        <end position="609"/>
    </location>
</feature>
<evidence type="ECO:0000313" key="3">
    <source>
        <dbReference type="Proteomes" id="UP000784294"/>
    </source>
</evidence>
<feature type="compositionally biased region" description="Basic and acidic residues" evidence="1">
    <location>
        <begin position="594"/>
        <end position="608"/>
    </location>
</feature>
<gene>
    <name evidence="2" type="ORF">PXEA_LOCUS6583</name>
</gene>
<comment type="caution">
    <text evidence="2">The sequence shown here is derived from an EMBL/GenBank/DDBJ whole genome shotgun (WGS) entry which is preliminary data.</text>
</comment>
<sequence>MLQQIRQRSVETELSERGKNISERLEGRHKIAETRSAGCSGNISSEEDAISCLIATASTATAPISLEIPCGKADGDRSNLSGTIITSNNCFGKAFKLSGQSQLASAPPEIQIRDSDTNEGISSNLSCRALNTDQESTEYVCENEGYTNSGNEEADILAKLIRPDLHLGMQKRRSQSNQYTDQTSLQARSRPSLIRRKGRINSAQEESGSSDLLDKAAHFRSTCGLTSIEPLVASFGIPPITTSTKMNEIDGIFPSTTVDTSSENQLRVIPTSYNCSRASQSNRELASSADSNDTYSPNETVSVCTGPHSSSPLANANNTKAKCNVLVITRQLLSPRSFTMLTEAGTKDVGAKEKLLPTPTSASTATASSSCGIESTGSSKSTGKQSLTGAGTAAIPAANSSSGMAKRRPLEHQASSPQRQFVSAHSTSTFLSNLTASRPAAATGFLGLASAALAAARAGSPIGVSVSQRSVAPVATSPIATGGYLSDRGAGPSGVRLSGRLMTTGLPETYCPRCCCSSATASDYHHSFLRCPELSPSPGGQGQFLLVPDAGIYNKNVLMSPTGQITQRRFSDSTTMGLPLSLSQGASATNAKGNESRRRAVDRQDGRPDCMVSHASSRLHEAGVGLHAPEMWCPNCLPSGANGLNYAWYLAANANAETIATPIVVGSNKPVALRADDPRGQSSDYRISPLLGQKVCESHLNPDIYSNSGDERALLLCPLRVGPHTHLCLSQPGTAALMTNSKSCNLFCHVNLDGEYAADGNDLNEPAAMSGQARSELTPNALLYSTNSVAPIANTCSLPTALSCPYSEQMISGPQYKSDAMASDTCACPRAYLYYPPSSVLPASAFLGRERKAVGVGSIGLDIMRANGAVAG</sequence>
<feature type="region of interest" description="Disordered" evidence="1">
    <location>
        <begin position="352"/>
        <end position="421"/>
    </location>
</feature>